<evidence type="ECO:0000256" key="3">
    <source>
        <dbReference type="ARBA" id="ARBA00010072"/>
    </source>
</evidence>
<dbReference type="PANTHER" id="PTHR30614">
    <property type="entry name" value="MEMBRANE COMPONENT OF AMINO ACID ABC TRANSPORTER"/>
    <property type="match status" value="1"/>
</dbReference>
<dbReference type="GO" id="GO:0006865">
    <property type="term" value="P:amino acid transport"/>
    <property type="evidence" value="ECO:0007669"/>
    <property type="project" value="UniProtKB-KW"/>
</dbReference>
<evidence type="ECO:0000256" key="1">
    <source>
        <dbReference type="ARBA" id="ARBA00003159"/>
    </source>
</evidence>
<dbReference type="EMBL" id="FNMZ01000004">
    <property type="protein sequence ID" value="SDX27877.1"/>
    <property type="molecule type" value="Genomic_DNA"/>
</dbReference>
<evidence type="ECO:0000259" key="11">
    <source>
        <dbReference type="PROSITE" id="PS50928"/>
    </source>
</evidence>
<evidence type="ECO:0000313" key="13">
    <source>
        <dbReference type="Proteomes" id="UP000199118"/>
    </source>
</evidence>
<dbReference type="SUPFAM" id="SSF161098">
    <property type="entry name" value="MetI-like"/>
    <property type="match status" value="1"/>
</dbReference>
<dbReference type="InterPro" id="IPR043429">
    <property type="entry name" value="ArtM/GltK/GlnP/TcyL/YhdX-like"/>
</dbReference>
<dbReference type="CDD" id="cd06261">
    <property type="entry name" value="TM_PBP2"/>
    <property type="match status" value="1"/>
</dbReference>
<dbReference type="Gene3D" id="1.10.3720.10">
    <property type="entry name" value="MetI-like"/>
    <property type="match status" value="1"/>
</dbReference>
<organism evidence="12 13">
    <name type="scientific">Albimonas donghaensis</name>
    <dbReference type="NCBI Taxonomy" id="356660"/>
    <lineage>
        <taxon>Bacteria</taxon>
        <taxon>Pseudomonadati</taxon>
        <taxon>Pseudomonadota</taxon>
        <taxon>Alphaproteobacteria</taxon>
        <taxon>Rhodobacterales</taxon>
        <taxon>Paracoccaceae</taxon>
        <taxon>Albimonas</taxon>
    </lineage>
</organism>
<dbReference type="InterPro" id="IPR035906">
    <property type="entry name" value="MetI-like_sf"/>
</dbReference>
<sequence>MIPQSLRPAPAPARRASIHMSGPAPIHAPIHAPGRAPIHAPGRSALPRRAVALAAMAAALLLAGCGQGAGGGGWGWYVVSPFTPAGRSNLGFLIGGVWDTILLSVTAMAISILAGLIVALPAIGKNKWGRRANMVYVEVFRAIPILVLILWVYYGLPVVAGIAINVFWAGVFALALSDSAFEAEIFRSGIQSVPKGQTEAAQALGLTWTQTMRQVILPQALRHILPPLANQFAYMLKMSALVSVIGMQELTRRANELVVTEYRPLEIYTVLVLEYLVLILAVSQSVRWLERRMARSDR</sequence>
<name>A0A1H3ADU4_9RHOB</name>
<dbReference type="STRING" id="356660.SAMN05444336_104155"/>
<dbReference type="NCBIfam" id="TIGR01726">
    <property type="entry name" value="HEQRo_perm_3TM"/>
    <property type="match status" value="1"/>
</dbReference>
<evidence type="ECO:0000313" key="12">
    <source>
        <dbReference type="EMBL" id="SDX27877.1"/>
    </source>
</evidence>
<evidence type="ECO:0000256" key="7">
    <source>
        <dbReference type="ARBA" id="ARBA00022970"/>
    </source>
</evidence>
<evidence type="ECO:0000256" key="10">
    <source>
        <dbReference type="RuleBase" id="RU363032"/>
    </source>
</evidence>
<comment type="subcellular location">
    <subcellularLocation>
        <location evidence="2">Cell inner membrane</location>
        <topology evidence="2">Multi-pass membrane protein</topology>
    </subcellularLocation>
    <subcellularLocation>
        <location evidence="10">Cell membrane</location>
        <topology evidence="10">Multi-pass membrane protein</topology>
    </subcellularLocation>
</comment>
<protein>
    <submittedName>
        <fullName evidence="12">Amino acid ABC transporter membrane protein, PAAT family</fullName>
    </submittedName>
</protein>
<keyword evidence="7" id="KW-0029">Amino-acid transport</keyword>
<evidence type="ECO:0000256" key="5">
    <source>
        <dbReference type="ARBA" id="ARBA00022475"/>
    </source>
</evidence>
<dbReference type="Proteomes" id="UP000199118">
    <property type="component" value="Unassembled WGS sequence"/>
</dbReference>
<dbReference type="PROSITE" id="PS50928">
    <property type="entry name" value="ABC_TM1"/>
    <property type="match status" value="1"/>
</dbReference>
<reference evidence="12 13" key="1">
    <citation type="submission" date="2016-10" db="EMBL/GenBank/DDBJ databases">
        <authorList>
            <person name="de Groot N.N."/>
        </authorList>
    </citation>
    <scope>NUCLEOTIDE SEQUENCE [LARGE SCALE GENOMIC DNA]</scope>
    <source>
        <strain evidence="12 13">DSM 17890</strain>
    </source>
</reference>
<keyword evidence="5" id="KW-1003">Cell membrane</keyword>
<comment type="function">
    <text evidence="1">Part of the binding-protein-dependent transport system for glutamine; probably responsible for the translocation of the substrate across the membrane.</text>
</comment>
<evidence type="ECO:0000256" key="6">
    <source>
        <dbReference type="ARBA" id="ARBA00022692"/>
    </source>
</evidence>
<evidence type="ECO:0000256" key="2">
    <source>
        <dbReference type="ARBA" id="ARBA00004429"/>
    </source>
</evidence>
<evidence type="ECO:0000256" key="9">
    <source>
        <dbReference type="ARBA" id="ARBA00023136"/>
    </source>
</evidence>
<dbReference type="GO" id="GO:0043190">
    <property type="term" value="C:ATP-binding cassette (ABC) transporter complex"/>
    <property type="evidence" value="ECO:0007669"/>
    <property type="project" value="InterPro"/>
</dbReference>
<keyword evidence="9 10" id="KW-0472">Membrane</keyword>
<evidence type="ECO:0000256" key="8">
    <source>
        <dbReference type="ARBA" id="ARBA00022989"/>
    </source>
</evidence>
<keyword evidence="8 10" id="KW-1133">Transmembrane helix</keyword>
<feature type="transmembrane region" description="Helical" evidence="10">
    <location>
        <begin position="97"/>
        <end position="123"/>
    </location>
</feature>
<keyword evidence="13" id="KW-1185">Reference proteome</keyword>
<feature type="domain" description="ABC transmembrane type-1" evidence="11">
    <location>
        <begin position="97"/>
        <end position="286"/>
    </location>
</feature>
<dbReference type="InterPro" id="IPR010065">
    <property type="entry name" value="AA_ABC_transptr_permease_3TM"/>
</dbReference>
<dbReference type="InterPro" id="IPR000515">
    <property type="entry name" value="MetI-like"/>
</dbReference>
<dbReference type="Pfam" id="PF00528">
    <property type="entry name" value="BPD_transp_1"/>
    <property type="match status" value="1"/>
</dbReference>
<feature type="transmembrane region" description="Helical" evidence="10">
    <location>
        <begin position="267"/>
        <end position="289"/>
    </location>
</feature>
<dbReference type="GO" id="GO:0022857">
    <property type="term" value="F:transmembrane transporter activity"/>
    <property type="evidence" value="ECO:0007669"/>
    <property type="project" value="InterPro"/>
</dbReference>
<dbReference type="AlphaFoldDB" id="A0A1H3ADU4"/>
<keyword evidence="6 10" id="KW-0812">Transmembrane</keyword>
<proteinExistence type="inferred from homology"/>
<gene>
    <name evidence="12" type="ORF">SAMN05444336_104155</name>
</gene>
<feature type="transmembrane region" description="Helical" evidence="10">
    <location>
        <begin position="135"/>
        <end position="154"/>
    </location>
</feature>
<dbReference type="PANTHER" id="PTHR30614:SF20">
    <property type="entry name" value="GLUTAMINE TRANSPORT SYSTEM PERMEASE PROTEIN GLNP"/>
    <property type="match status" value="1"/>
</dbReference>
<evidence type="ECO:0000256" key="4">
    <source>
        <dbReference type="ARBA" id="ARBA00022448"/>
    </source>
</evidence>
<accession>A0A1H3ADU4</accession>
<comment type="similarity">
    <text evidence="3">Belongs to the binding-protein-dependent transport system permease family. HisMQ subfamily.</text>
</comment>
<feature type="transmembrane region" description="Helical" evidence="10">
    <location>
        <begin position="51"/>
        <end position="77"/>
    </location>
</feature>
<keyword evidence="4 10" id="KW-0813">Transport</keyword>